<reference evidence="2 3" key="1">
    <citation type="submission" date="2020-07" db="EMBL/GenBank/DDBJ databases">
        <title>Sequencing the genomes of 1000 actinobacteria strains.</title>
        <authorList>
            <person name="Klenk H.-P."/>
        </authorList>
    </citation>
    <scope>NUCLEOTIDE SEQUENCE [LARGE SCALE GENOMIC DNA]</scope>
    <source>
        <strain evidence="2 3">DSM 26474</strain>
    </source>
</reference>
<dbReference type="Proteomes" id="UP000549913">
    <property type="component" value="Unassembled WGS sequence"/>
</dbReference>
<evidence type="ECO:0000313" key="2">
    <source>
        <dbReference type="EMBL" id="NYD71054.1"/>
    </source>
</evidence>
<dbReference type="PANTHER" id="PTHR30032">
    <property type="entry name" value="N-ACETYLMURAMOYL-L-ALANINE AMIDASE-RELATED"/>
    <property type="match status" value="1"/>
</dbReference>
<dbReference type="AlphaFoldDB" id="A0A852SQN0"/>
<dbReference type="Gene3D" id="3.40.50.12090">
    <property type="match status" value="1"/>
</dbReference>
<evidence type="ECO:0000256" key="1">
    <source>
        <dbReference type="SAM" id="SignalP"/>
    </source>
</evidence>
<keyword evidence="1" id="KW-0732">Signal</keyword>
<comment type="caution">
    <text evidence="2">The sequence shown here is derived from an EMBL/GenBank/DDBJ whole genome shotgun (WGS) entry which is preliminary data.</text>
</comment>
<proteinExistence type="predicted"/>
<sequence>MTLILSPRRLAFGAFTAVAALAAAVLPTVGASATTAALVPNCPQELSAVGFPITPTDLVTPVAAPAVLEVELSGTLPDGVRFYSDDHRAYFHGSPTKVQTTSVGVYAVVRNGGSSFSVEFGCSFSVKPAPSVSRIGGKDRFAQSALVSRANFTDVDTVYLASGEKFPDALGAASVAAAHGSPLLLTPSTQVTAEVMTEIARVTPKNVVVVGGPAAVAPAVIDQLQTVLGSKVTVTRIGGADRFEVSRNLIGDDAFGIASSKDVFIATGTNFPDALGASPAAALVDAPVLLVDGAASTLTAAEKSTLTGLGATTATIVGGGLAVSLSLETDIAKSYMTSRVGGVDRFEVNAALTARSFVAPLDTLYLASGSTFPDALSGGAAAGADGDALAITAQNCVSAPTAMTIGRLVPSKVVILGGTASLDTPLDTLKLCHTE</sequence>
<feature type="chain" id="PRO_5038889490" evidence="1">
    <location>
        <begin position="23"/>
        <end position="435"/>
    </location>
</feature>
<dbReference type="Pfam" id="PF04122">
    <property type="entry name" value="CW_binding_2"/>
    <property type="match status" value="3"/>
</dbReference>
<name>A0A852SQN0_9MICO</name>
<evidence type="ECO:0000313" key="3">
    <source>
        <dbReference type="Proteomes" id="UP000549913"/>
    </source>
</evidence>
<keyword evidence="3" id="KW-1185">Reference proteome</keyword>
<protein>
    <submittedName>
        <fullName evidence="2">Putative cell wall-binding protein</fullName>
    </submittedName>
</protein>
<organism evidence="2 3">
    <name type="scientific">Herbiconiux flava</name>
    <dbReference type="NCBI Taxonomy" id="881268"/>
    <lineage>
        <taxon>Bacteria</taxon>
        <taxon>Bacillati</taxon>
        <taxon>Actinomycetota</taxon>
        <taxon>Actinomycetes</taxon>
        <taxon>Micrococcales</taxon>
        <taxon>Microbacteriaceae</taxon>
        <taxon>Herbiconiux</taxon>
    </lineage>
</organism>
<dbReference type="PANTHER" id="PTHR30032:SF8">
    <property type="entry name" value="GERMINATION-SPECIFIC N-ACETYLMURAMOYL-L-ALANINE AMIDASE"/>
    <property type="match status" value="1"/>
</dbReference>
<dbReference type="RefSeq" id="WP_179548080.1">
    <property type="nucleotide sequence ID" value="NZ_BSEW01000002.1"/>
</dbReference>
<accession>A0A852SQN0</accession>
<dbReference type="EMBL" id="JACCBM010000001">
    <property type="protein sequence ID" value="NYD71054.1"/>
    <property type="molecule type" value="Genomic_DNA"/>
</dbReference>
<dbReference type="InterPro" id="IPR051922">
    <property type="entry name" value="Bact_Sporulation_Assoc"/>
</dbReference>
<gene>
    <name evidence="2" type="ORF">BJ984_002212</name>
</gene>
<dbReference type="InterPro" id="IPR007253">
    <property type="entry name" value="Cell_wall-bd_2"/>
</dbReference>
<feature type="signal peptide" evidence="1">
    <location>
        <begin position="1"/>
        <end position="22"/>
    </location>
</feature>